<name>A0A7Y0Q9N3_9GAMM</name>
<evidence type="ECO:0000313" key="4">
    <source>
        <dbReference type="EMBL" id="NMP33380.1"/>
    </source>
</evidence>
<evidence type="ECO:0000256" key="2">
    <source>
        <dbReference type="PROSITE-ProRule" id="PRU00169"/>
    </source>
</evidence>
<protein>
    <submittedName>
        <fullName evidence="4">Response regulator</fullName>
    </submittedName>
</protein>
<dbReference type="InterPro" id="IPR001789">
    <property type="entry name" value="Sig_transdc_resp-reg_receiver"/>
</dbReference>
<sequence>MNILVVDDKASIIEHLDGLLTKRGCRVTTASNGLDGYEKYQNASFDLLVIDHLMPLMNGIQLLKNIKQHENTHTPIIFMTTQGKDSVAELIEQQLCDFVIDKPIDEQNFLSLIEQLNKQNTRFASL</sequence>
<dbReference type="InterPro" id="IPR011006">
    <property type="entry name" value="CheY-like_superfamily"/>
</dbReference>
<dbReference type="Proteomes" id="UP000568664">
    <property type="component" value="Unassembled WGS sequence"/>
</dbReference>
<dbReference type="InterPro" id="IPR050595">
    <property type="entry name" value="Bact_response_regulator"/>
</dbReference>
<keyword evidence="5" id="KW-1185">Reference proteome</keyword>
<dbReference type="PANTHER" id="PTHR44591">
    <property type="entry name" value="STRESS RESPONSE REGULATOR PROTEIN 1"/>
    <property type="match status" value="1"/>
</dbReference>
<organism evidence="4 5">
    <name type="scientific">Thalassotalea algicola</name>
    <dbReference type="NCBI Taxonomy" id="2716224"/>
    <lineage>
        <taxon>Bacteria</taxon>
        <taxon>Pseudomonadati</taxon>
        <taxon>Pseudomonadota</taxon>
        <taxon>Gammaproteobacteria</taxon>
        <taxon>Alteromonadales</taxon>
        <taxon>Colwelliaceae</taxon>
        <taxon>Thalassotalea</taxon>
    </lineage>
</organism>
<feature type="domain" description="Response regulatory" evidence="3">
    <location>
        <begin position="2"/>
        <end position="117"/>
    </location>
</feature>
<comment type="caution">
    <text evidence="4">The sequence shown here is derived from an EMBL/GenBank/DDBJ whole genome shotgun (WGS) entry which is preliminary data.</text>
</comment>
<gene>
    <name evidence="4" type="ORF">HII17_17670</name>
</gene>
<evidence type="ECO:0000256" key="1">
    <source>
        <dbReference type="ARBA" id="ARBA00022553"/>
    </source>
</evidence>
<reference evidence="4 5" key="1">
    <citation type="submission" date="2020-04" db="EMBL/GenBank/DDBJ databases">
        <title>Thalassotalea sp. M1531, isolated from the surface of marine red alga.</title>
        <authorList>
            <person name="Pang L."/>
            <person name="Lu D.-C."/>
        </authorList>
    </citation>
    <scope>NUCLEOTIDE SEQUENCE [LARGE SCALE GENOMIC DNA]</scope>
    <source>
        <strain evidence="4 5">M1531</strain>
    </source>
</reference>
<proteinExistence type="predicted"/>
<dbReference type="PANTHER" id="PTHR44591:SF3">
    <property type="entry name" value="RESPONSE REGULATORY DOMAIN-CONTAINING PROTEIN"/>
    <property type="match status" value="1"/>
</dbReference>
<dbReference type="AlphaFoldDB" id="A0A7Y0Q9N3"/>
<dbReference type="Gene3D" id="3.40.50.2300">
    <property type="match status" value="1"/>
</dbReference>
<feature type="modified residue" description="4-aspartylphosphate" evidence="2">
    <location>
        <position position="51"/>
    </location>
</feature>
<dbReference type="SUPFAM" id="SSF52172">
    <property type="entry name" value="CheY-like"/>
    <property type="match status" value="1"/>
</dbReference>
<evidence type="ECO:0000259" key="3">
    <source>
        <dbReference type="PROSITE" id="PS50110"/>
    </source>
</evidence>
<dbReference type="CDD" id="cd00156">
    <property type="entry name" value="REC"/>
    <property type="match status" value="1"/>
</dbReference>
<accession>A0A7Y0Q9N3</accession>
<dbReference type="PROSITE" id="PS50110">
    <property type="entry name" value="RESPONSE_REGULATORY"/>
    <property type="match status" value="1"/>
</dbReference>
<dbReference type="Pfam" id="PF00072">
    <property type="entry name" value="Response_reg"/>
    <property type="match status" value="1"/>
</dbReference>
<keyword evidence="1 2" id="KW-0597">Phosphoprotein</keyword>
<dbReference type="GO" id="GO:0000160">
    <property type="term" value="P:phosphorelay signal transduction system"/>
    <property type="evidence" value="ECO:0007669"/>
    <property type="project" value="InterPro"/>
</dbReference>
<dbReference type="SMART" id="SM00448">
    <property type="entry name" value="REC"/>
    <property type="match status" value="1"/>
</dbReference>
<dbReference type="RefSeq" id="WP_169076699.1">
    <property type="nucleotide sequence ID" value="NZ_JABBXH010000008.1"/>
</dbReference>
<dbReference type="EMBL" id="JABBXH010000008">
    <property type="protein sequence ID" value="NMP33380.1"/>
    <property type="molecule type" value="Genomic_DNA"/>
</dbReference>
<evidence type="ECO:0000313" key="5">
    <source>
        <dbReference type="Proteomes" id="UP000568664"/>
    </source>
</evidence>